<dbReference type="SUPFAM" id="SSF56176">
    <property type="entry name" value="FAD-binding/transporter-associated domain-like"/>
    <property type="match status" value="1"/>
</dbReference>
<name>A0A8H6H761_9AGAR</name>
<proteinExistence type="inferred from homology"/>
<dbReference type="PANTHER" id="PTHR42973:SF13">
    <property type="entry name" value="FAD-BINDING PCMH-TYPE DOMAIN-CONTAINING PROTEIN"/>
    <property type="match status" value="1"/>
</dbReference>
<gene>
    <name evidence="7" type="ORF">DFP72DRAFT_942244</name>
</gene>
<sequence length="491" mass="52848">MMALGVSAPRIWFLLGLTSSFLTVAHPLEDRRAGAAANYTIICSKIASMIAFASDVHYPGTITYEELTRRYAQSAGESPACAVEPKSPDDVGTILKIVGRSRTPFAVQSGGHSANIGFSSTKGVHISLRSFRSIEYSNGTRTVDFGTGLRWEDVYTKLDTYGVNVVGGRAAGVGVGGFTLGGGYSYQTNEYGLTLDSAMAFELVKPTGEVVRVDQRTEPDLFFALRGAPNNYGVVTKITLKTFPQGRIWGGIIAYADPTVFSEVAAVTSKMANEVKDPKAMFSTGVIFSNGSVNVGTVVFYNAPSPPIGIFDDILNIPSAQHTIQSQSYLSFFNGISTGVSAHVARTYFSTVPVPHDAHSTKFLKLVNDLTQSVGTELTLASKSFISLRLNPEPFVSTMLNHSITSSAYPYTRSKVYCPMAIGIEWSDPSEDGFFKAAIERVAKALEDELVAEGHDDVITAPLYPNYVLGDTPLRRVDPENVMGLAGGFKI</sequence>
<dbReference type="InterPro" id="IPR036318">
    <property type="entry name" value="FAD-bd_PCMH-like_sf"/>
</dbReference>
<keyword evidence="2" id="KW-0285">Flavoprotein</keyword>
<dbReference type="PROSITE" id="PS51387">
    <property type="entry name" value="FAD_PCMH"/>
    <property type="match status" value="1"/>
</dbReference>
<dbReference type="Proteomes" id="UP000521943">
    <property type="component" value="Unassembled WGS sequence"/>
</dbReference>
<keyword evidence="5" id="KW-0732">Signal</keyword>
<keyword evidence="8" id="KW-1185">Reference proteome</keyword>
<dbReference type="GO" id="GO:0016491">
    <property type="term" value="F:oxidoreductase activity"/>
    <property type="evidence" value="ECO:0007669"/>
    <property type="project" value="UniProtKB-KW"/>
</dbReference>
<dbReference type="InterPro" id="IPR016166">
    <property type="entry name" value="FAD-bd_PCMH"/>
</dbReference>
<reference evidence="7 8" key="1">
    <citation type="submission" date="2020-07" db="EMBL/GenBank/DDBJ databases">
        <title>Comparative genomics of pyrophilous fungi reveals a link between fire events and developmental genes.</title>
        <authorList>
            <consortium name="DOE Joint Genome Institute"/>
            <person name="Steindorff A.S."/>
            <person name="Carver A."/>
            <person name="Calhoun S."/>
            <person name="Stillman K."/>
            <person name="Liu H."/>
            <person name="Lipzen A."/>
            <person name="Pangilinan J."/>
            <person name="Labutti K."/>
            <person name="Bruns T.D."/>
            <person name="Grigoriev I.V."/>
        </authorList>
    </citation>
    <scope>NUCLEOTIDE SEQUENCE [LARGE SCALE GENOMIC DNA]</scope>
    <source>
        <strain evidence="7 8">CBS 144469</strain>
    </source>
</reference>
<dbReference type="OrthoDB" id="407275at2759"/>
<evidence type="ECO:0000313" key="8">
    <source>
        <dbReference type="Proteomes" id="UP000521943"/>
    </source>
</evidence>
<dbReference type="Gene3D" id="3.30.465.10">
    <property type="match status" value="1"/>
</dbReference>
<comment type="similarity">
    <text evidence="1">Belongs to the oxygen-dependent FAD-linked oxidoreductase family.</text>
</comment>
<dbReference type="Pfam" id="PF01565">
    <property type="entry name" value="FAD_binding_4"/>
    <property type="match status" value="1"/>
</dbReference>
<feature type="signal peptide" evidence="5">
    <location>
        <begin position="1"/>
        <end position="27"/>
    </location>
</feature>
<comment type="caution">
    <text evidence="7">The sequence shown here is derived from an EMBL/GenBank/DDBJ whole genome shotgun (WGS) entry which is preliminary data.</text>
</comment>
<evidence type="ECO:0000256" key="1">
    <source>
        <dbReference type="ARBA" id="ARBA00005466"/>
    </source>
</evidence>
<dbReference type="InterPro" id="IPR006094">
    <property type="entry name" value="Oxid_FAD_bind_N"/>
</dbReference>
<organism evidence="7 8">
    <name type="scientific">Ephemerocybe angulata</name>
    <dbReference type="NCBI Taxonomy" id="980116"/>
    <lineage>
        <taxon>Eukaryota</taxon>
        <taxon>Fungi</taxon>
        <taxon>Dikarya</taxon>
        <taxon>Basidiomycota</taxon>
        <taxon>Agaricomycotina</taxon>
        <taxon>Agaricomycetes</taxon>
        <taxon>Agaricomycetidae</taxon>
        <taxon>Agaricales</taxon>
        <taxon>Agaricineae</taxon>
        <taxon>Psathyrellaceae</taxon>
        <taxon>Ephemerocybe</taxon>
    </lineage>
</organism>
<keyword evidence="3" id="KW-0274">FAD</keyword>
<dbReference type="PANTHER" id="PTHR42973">
    <property type="entry name" value="BINDING OXIDOREDUCTASE, PUTATIVE (AFU_ORTHOLOGUE AFUA_1G17690)-RELATED"/>
    <property type="match status" value="1"/>
</dbReference>
<protein>
    <submittedName>
        <fullName evidence="7">FAD-binding domain-containing protein</fullName>
    </submittedName>
</protein>
<dbReference type="GO" id="GO:0071949">
    <property type="term" value="F:FAD binding"/>
    <property type="evidence" value="ECO:0007669"/>
    <property type="project" value="InterPro"/>
</dbReference>
<evidence type="ECO:0000256" key="5">
    <source>
        <dbReference type="SAM" id="SignalP"/>
    </source>
</evidence>
<evidence type="ECO:0000313" key="7">
    <source>
        <dbReference type="EMBL" id="KAF6741654.1"/>
    </source>
</evidence>
<feature type="domain" description="FAD-binding PCMH-type" evidence="6">
    <location>
        <begin position="75"/>
        <end position="245"/>
    </location>
</feature>
<dbReference type="InterPro" id="IPR050416">
    <property type="entry name" value="FAD-linked_Oxidoreductase"/>
</dbReference>
<keyword evidence="4" id="KW-0560">Oxidoreductase</keyword>
<dbReference type="EMBL" id="JACGCI010000225">
    <property type="protein sequence ID" value="KAF6741654.1"/>
    <property type="molecule type" value="Genomic_DNA"/>
</dbReference>
<evidence type="ECO:0000256" key="3">
    <source>
        <dbReference type="ARBA" id="ARBA00022827"/>
    </source>
</evidence>
<evidence type="ECO:0000256" key="2">
    <source>
        <dbReference type="ARBA" id="ARBA00022630"/>
    </source>
</evidence>
<evidence type="ECO:0000259" key="6">
    <source>
        <dbReference type="PROSITE" id="PS51387"/>
    </source>
</evidence>
<dbReference type="InterPro" id="IPR016169">
    <property type="entry name" value="FAD-bd_PCMH_sub2"/>
</dbReference>
<evidence type="ECO:0000256" key="4">
    <source>
        <dbReference type="ARBA" id="ARBA00023002"/>
    </source>
</evidence>
<dbReference type="AlphaFoldDB" id="A0A8H6H761"/>
<feature type="chain" id="PRO_5034473402" evidence="5">
    <location>
        <begin position="28"/>
        <end position="491"/>
    </location>
</feature>
<accession>A0A8H6H761</accession>